<dbReference type="Gene3D" id="3.40.50.1820">
    <property type="entry name" value="alpha/beta hydrolase"/>
    <property type="match status" value="1"/>
</dbReference>
<dbReference type="EMBL" id="JAHRHJ020003813">
    <property type="protein sequence ID" value="KAH9287984.1"/>
    <property type="molecule type" value="Genomic_DNA"/>
</dbReference>
<feature type="domain" description="AB hydrolase-1" evidence="2">
    <location>
        <begin position="10"/>
        <end position="247"/>
    </location>
</feature>
<evidence type="ECO:0000259" key="2">
    <source>
        <dbReference type="Pfam" id="PF12697"/>
    </source>
</evidence>
<reference evidence="3 4" key="1">
    <citation type="journal article" date="2021" name="Nat. Plants">
        <title>The Taxus genome provides insights into paclitaxel biosynthesis.</title>
        <authorList>
            <person name="Xiong X."/>
            <person name="Gou J."/>
            <person name="Liao Q."/>
            <person name="Li Y."/>
            <person name="Zhou Q."/>
            <person name="Bi G."/>
            <person name="Li C."/>
            <person name="Du R."/>
            <person name="Wang X."/>
            <person name="Sun T."/>
            <person name="Guo L."/>
            <person name="Liang H."/>
            <person name="Lu P."/>
            <person name="Wu Y."/>
            <person name="Zhang Z."/>
            <person name="Ro D.K."/>
            <person name="Shang Y."/>
            <person name="Huang S."/>
            <person name="Yan J."/>
        </authorList>
    </citation>
    <scope>NUCLEOTIDE SEQUENCE [LARGE SCALE GENOMIC DNA]</scope>
    <source>
        <strain evidence="3">Ta-2019</strain>
    </source>
</reference>
<dbReference type="GO" id="GO:0009694">
    <property type="term" value="P:jasmonic acid metabolic process"/>
    <property type="evidence" value="ECO:0007669"/>
    <property type="project" value="TreeGrafter"/>
</dbReference>
<dbReference type="OMA" id="WEGAISY"/>
<accession>A0AA38BYD8</accession>
<dbReference type="InterPro" id="IPR045889">
    <property type="entry name" value="MES/HNL"/>
</dbReference>
<dbReference type="GO" id="GO:0080030">
    <property type="term" value="F:methyl indole-3-acetate esterase activity"/>
    <property type="evidence" value="ECO:0007669"/>
    <property type="project" value="TreeGrafter"/>
</dbReference>
<name>A0AA38BYD8_TAXCH</name>
<dbReference type="Pfam" id="PF12697">
    <property type="entry name" value="Abhydrolase_6"/>
    <property type="match status" value="1"/>
</dbReference>
<gene>
    <name evidence="3" type="ORF">KI387_032101</name>
</gene>
<keyword evidence="4" id="KW-1185">Reference proteome</keyword>
<proteinExistence type="predicted"/>
<dbReference type="GO" id="GO:0080032">
    <property type="term" value="F:methyl jasmonate esterase activity"/>
    <property type="evidence" value="ECO:0007669"/>
    <property type="project" value="TreeGrafter"/>
</dbReference>
<dbReference type="AlphaFoldDB" id="A0AA38BYD8"/>
<keyword evidence="1" id="KW-0378">Hydrolase</keyword>
<dbReference type="InterPro" id="IPR000073">
    <property type="entry name" value="AB_hydrolase_1"/>
</dbReference>
<evidence type="ECO:0000256" key="1">
    <source>
        <dbReference type="ARBA" id="ARBA00022801"/>
    </source>
</evidence>
<comment type="caution">
    <text evidence="3">The sequence shown here is derived from an EMBL/GenBank/DDBJ whole genome shotgun (WGS) entry which is preliminary data.</text>
</comment>
<protein>
    <recommendedName>
        <fullName evidence="2">AB hydrolase-1 domain-containing protein</fullName>
    </recommendedName>
</protein>
<dbReference type="Proteomes" id="UP000824469">
    <property type="component" value="Unassembled WGS sequence"/>
</dbReference>
<evidence type="ECO:0000313" key="4">
    <source>
        <dbReference type="Proteomes" id="UP000824469"/>
    </source>
</evidence>
<dbReference type="InterPro" id="IPR029058">
    <property type="entry name" value="AB_hydrolase_fold"/>
</dbReference>
<dbReference type="PANTHER" id="PTHR10992">
    <property type="entry name" value="METHYLESTERASE FAMILY MEMBER"/>
    <property type="match status" value="1"/>
</dbReference>
<organism evidence="3 4">
    <name type="scientific">Taxus chinensis</name>
    <name type="common">Chinese yew</name>
    <name type="synonym">Taxus wallichiana var. chinensis</name>
    <dbReference type="NCBI Taxonomy" id="29808"/>
    <lineage>
        <taxon>Eukaryota</taxon>
        <taxon>Viridiplantae</taxon>
        <taxon>Streptophyta</taxon>
        <taxon>Embryophyta</taxon>
        <taxon>Tracheophyta</taxon>
        <taxon>Spermatophyta</taxon>
        <taxon>Pinopsida</taxon>
        <taxon>Pinidae</taxon>
        <taxon>Conifers II</taxon>
        <taxon>Cupressales</taxon>
        <taxon>Taxaceae</taxon>
        <taxon>Taxus</taxon>
    </lineage>
</organism>
<evidence type="ECO:0000313" key="3">
    <source>
        <dbReference type="EMBL" id="KAH9287984.1"/>
    </source>
</evidence>
<dbReference type="SUPFAM" id="SSF53474">
    <property type="entry name" value="alpha/beta-Hydrolases"/>
    <property type="match status" value="1"/>
</dbReference>
<dbReference type="GO" id="GO:0080031">
    <property type="term" value="F:methyl salicylate esterase activity"/>
    <property type="evidence" value="ECO:0007669"/>
    <property type="project" value="TreeGrafter"/>
</dbReference>
<dbReference type="GO" id="GO:0009696">
    <property type="term" value="P:salicylic acid metabolic process"/>
    <property type="evidence" value="ECO:0007669"/>
    <property type="project" value="TreeGrafter"/>
</dbReference>
<dbReference type="PANTHER" id="PTHR10992:SF1083">
    <property type="entry name" value="METHYLESTERASE 1"/>
    <property type="match status" value="1"/>
</dbReference>
<sequence length="259" mass="28772">MQTSSSRRHLVLVHGAGGGGWSWYKVTDLLLKAGHTVSALDMAGAGIDSREPDDIRTLQDYNQPLTDFFTALPSHEKVILVGHSVGGFNLTMMMEQFPHKIVAAVFVTAFMPLTGTTLTDSLNEILSRVGSFGDTEFFYGKGEENPPTSFKFGKQFGRQFVLQNTPSWDITLVHSLLKRCPLWEGAISYTSENYGSVSRAYVVAKEDKFIVQEMQKQMITDNPPQMLYEIEGSDDCPFFSKPDSLAQILLQIANKCTPT</sequence>